<dbReference type="GO" id="GO:0006511">
    <property type="term" value="P:ubiquitin-dependent protein catabolic process"/>
    <property type="evidence" value="ECO:0007669"/>
    <property type="project" value="TreeGrafter"/>
</dbReference>
<keyword evidence="4 5" id="KW-0833">Ubl conjugation pathway</keyword>
<dbReference type="SMART" id="SM00119">
    <property type="entry name" value="HECTc"/>
    <property type="match status" value="1"/>
</dbReference>
<comment type="catalytic activity">
    <reaction evidence="1">
        <text>S-ubiquitinyl-[E2 ubiquitin-conjugating enzyme]-L-cysteine + [acceptor protein]-L-lysine = [E2 ubiquitin-conjugating enzyme]-L-cysteine + N(6)-ubiquitinyl-[acceptor protein]-L-lysine.</text>
        <dbReference type="EC" id="2.3.2.26"/>
    </reaction>
</comment>
<keyword evidence="7" id="KW-0812">Transmembrane</keyword>
<dbReference type="PANTHER" id="PTHR45700:SF2">
    <property type="entry name" value="UBIQUITIN-PROTEIN LIGASE E3C"/>
    <property type="match status" value="1"/>
</dbReference>
<dbReference type="EC" id="2.3.2.26" evidence="2"/>
<dbReference type="SUPFAM" id="SSF56204">
    <property type="entry name" value="Hect, E3 ligase catalytic domain"/>
    <property type="match status" value="1"/>
</dbReference>
<feature type="active site" description="Glycyl thioester intermediate" evidence="5">
    <location>
        <position position="1205"/>
    </location>
</feature>
<name>A0A2R5G3H3_9STRA</name>
<evidence type="ECO:0000256" key="4">
    <source>
        <dbReference type="ARBA" id="ARBA00022786"/>
    </source>
</evidence>
<feature type="domain" description="HECT" evidence="8">
    <location>
        <begin position="903"/>
        <end position="1237"/>
    </location>
</feature>
<feature type="region of interest" description="Disordered" evidence="6">
    <location>
        <begin position="117"/>
        <end position="171"/>
    </location>
</feature>
<keyword evidence="7" id="KW-0472">Membrane</keyword>
<dbReference type="GO" id="GO:0000209">
    <property type="term" value="P:protein polyubiquitination"/>
    <property type="evidence" value="ECO:0007669"/>
    <property type="project" value="InterPro"/>
</dbReference>
<dbReference type="Proteomes" id="UP000241890">
    <property type="component" value="Unassembled WGS sequence"/>
</dbReference>
<dbReference type="PROSITE" id="PS50237">
    <property type="entry name" value="HECT"/>
    <property type="match status" value="1"/>
</dbReference>
<dbReference type="Gene3D" id="3.90.1750.10">
    <property type="entry name" value="Hect, E3 ligase catalytic domains"/>
    <property type="match status" value="1"/>
</dbReference>
<keyword evidence="3" id="KW-0808">Transferase</keyword>
<organism evidence="9 10">
    <name type="scientific">Hondaea fermentalgiana</name>
    <dbReference type="NCBI Taxonomy" id="2315210"/>
    <lineage>
        <taxon>Eukaryota</taxon>
        <taxon>Sar</taxon>
        <taxon>Stramenopiles</taxon>
        <taxon>Bigyra</taxon>
        <taxon>Labyrinthulomycetes</taxon>
        <taxon>Thraustochytrida</taxon>
        <taxon>Thraustochytriidae</taxon>
        <taxon>Hondaea</taxon>
    </lineage>
</organism>
<feature type="compositionally biased region" description="Basic and acidic residues" evidence="6">
    <location>
        <begin position="160"/>
        <end position="171"/>
    </location>
</feature>
<evidence type="ECO:0000313" key="9">
    <source>
        <dbReference type="EMBL" id="GBG24869.1"/>
    </source>
</evidence>
<dbReference type="CDD" id="cd00078">
    <property type="entry name" value="HECTc"/>
    <property type="match status" value="1"/>
</dbReference>
<dbReference type="OrthoDB" id="8068875at2759"/>
<evidence type="ECO:0000256" key="5">
    <source>
        <dbReference type="PROSITE-ProRule" id="PRU00104"/>
    </source>
</evidence>
<evidence type="ECO:0000256" key="1">
    <source>
        <dbReference type="ARBA" id="ARBA00000885"/>
    </source>
</evidence>
<comment type="caution">
    <text evidence="9">The sequence shown here is derived from an EMBL/GenBank/DDBJ whole genome shotgun (WGS) entry which is preliminary data.</text>
</comment>
<dbReference type="InParanoid" id="A0A2R5G3H3"/>
<feature type="compositionally biased region" description="Basic and acidic residues" evidence="6">
    <location>
        <begin position="136"/>
        <end position="152"/>
    </location>
</feature>
<feature type="region of interest" description="Disordered" evidence="6">
    <location>
        <begin position="603"/>
        <end position="629"/>
    </location>
</feature>
<dbReference type="PANTHER" id="PTHR45700">
    <property type="entry name" value="UBIQUITIN-PROTEIN LIGASE E3C"/>
    <property type="match status" value="1"/>
</dbReference>
<evidence type="ECO:0000256" key="2">
    <source>
        <dbReference type="ARBA" id="ARBA00012485"/>
    </source>
</evidence>
<evidence type="ECO:0000256" key="3">
    <source>
        <dbReference type="ARBA" id="ARBA00022679"/>
    </source>
</evidence>
<dbReference type="Gene3D" id="3.30.2410.10">
    <property type="entry name" value="Hect, E3 ligase catalytic domain"/>
    <property type="match status" value="1"/>
</dbReference>
<dbReference type="FunFam" id="3.30.2160.10:FF:000002">
    <property type="entry name" value="Putative Ubiquitin-protein ligase E3C"/>
    <property type="match status" value="1"/>
</dbReference>
<dbReference type="Gene3D" id="3.30.2160.10">
    <property type="entry name" value="Hect, E3 ligase catalytic domain"/>
    <property type="match status" value="1"/>
</dbReference>
<dbReference type="GO" id="GO:0061630">
    <property type="term" value="F:ubiquitin protein ligase activity"/>
    <property type="evidence" value="ECO:0007669"/>
    <property type="project" value="UniProtKB-EC"/>
</dbReference>
<protein>
    <recommendedName>
        <fullName evidence="2">HECT-type E3 ubiquitin transferase</fullName>
        <ecNumber evidence="2">2.3.2.26</ecNumber>
    </recommendedName>
</protein>
<dbReference type="InterPro" id="IPR035983">
    <property type="entry name" value="Hect_E3_ubiquitin_ligase"/>
</dbReference>
<dbReference type="AlphaFoldDB" id="A0A2R5G3H3"/>
<evidence type="ECO:0000259" key="8">
    <source>
        <dbReference type="PROSITE" id="PS50237"/>
    </source>
</evidence>
<keyword evidence="10" id="KW-1185">Reference proteome</keyword>
<feature type="transmembrane region" description="Helical" evidence="7">
    <location>
        <begin position="67"/>
        <end position="88"/>
    </location>
</feature>
<dbReference type="PROSITE" id="PS50096">
    <property type="entry name" value="IQ"/>
    <property type="match status" value="1"/>
</dbReference>
<accession>A0A2R5G3H3</accession>
<sequence length="1237" mass="135404">MMQREYAGGGANGGVANCAEGAGTATPTSGCERLPRSTAMEAGLQRIRTVSTAIGPARHTRRASSELVITSVITSMIITSLIITSLTITSWKRLESSAVRWSAEAVSKIITKANNKTNTKNSIRGSAAQHSTEGPARGEAKAARMFDSDGGRGGRGAASRKQDVVAKAREKREARARERELAKHAVRVQCVVRSGLARMRLRRTLREDFARKQADINRVKAVLAAAGRPLFVVPDATLAALVLQVNAFYRPGFDDAALTYLAGLCQDALEAEAREGAGFLSKERASVFAAHLAAAGFSPRAEERLLDVLALIVESHVEISQSVAPLVVDELSKGLDALGIPTSERPWTATRKAMGARWVDICLGILQVAPDTDSAARAMLDLLSLAVLEHRADLDSVRAYPDLIARALQCHAIVGPGPEGVPGVLFQLGNLLSLVSLEAQAGQEPSWFQVGMKKMHSLFLSIPEQTFCGKMSVIWIRDGVCVAMNDFLRAQLRQIQRLEVCSFLVNTCTHVVSAADLQARRVRNDREWTSKATALADKTLTEPSLKAAAAKSVLDRVKDAWSSSSWSRMLGTSRRSLRRPSATLTAAQARAGLRNTSHVARGLAEGSTPQPDGAGMPPELPQPSAVRGKQTSTPLDLALVWARTFGTFIWLWPPRANNTFTLGLLNALSFGDRELPTRLWALYSMLTPLRSQQSQSFERLDAGAQAVLLVLCAVLQHGLLIADDAEIYDEHVPLHRNDLEALILELKQRLFHTITEASPGHASSATSSSSSASTRVESAAGSSTKALADTLAERASALLAALYERHSRRPLCATKVWLVPQLNFRDGVNALSRSVSEEQRQRVVREMAFGIPFAERVRMFQKMLAADREAHQPRDGSSFRFTVRRSNILEDGFRKLAKLGPRLKGRLYVVFVNDAGAEETGIDAGGLFKEFWTTLSGVAFDASYGLFATTEDQLLYPNPRSGVIQQDHLELFEFLGCIVGKALYEELVIQPRFARFFLSKLLHRASSIGDLPSLDVELYRNLSFLKTFDGDIRDLCLTFSVTEDDLGEQREVDLVPGGRNLEVTSHNKFRYVHLMANYYLNVRAHAQSQAFLRGFSQLIQPSWTRLFSEPELQTLISGAAGVFSIDDLRRHTSYANGFHGLDRTVARFWKVLAELSAEDQGRLLRFVTSCERAPLLGFGALSPPFTLQRVSIRSDDQALPSASTCFNILKLPTYSSSKVMKEKLVTAIRSGAGFELS</sequence>
<dbReference type="EMBL" id="BEYU01000009">
    <property type="protein sequence ID" value="GBG24869.1"/>
    <property type="molecule type" value="Genomic_DNA"/>
</dbReference>
<keyword evidence="7" id="KW-1133">Transmembrane helix</keyword>
<reference evidence="9 10" key="1">
    <citation type="submission" date="2017-12" db="EMBL/GenBank/DDBJ databases">
        <title>Sequencing, de novo assembly and annotation of complete genome of a new Thraustochytrid species, strain FCC1311.</title>
        <authorList>
            <person name="Sedici K."/>
            <person name="Godart F."/>
            <person name="Aiese Cigliano R."/>
            <person name="Sanseverino W."/>
            <person name="Barakat M."/>
            <person name="Ortet P."/>
            <person name="Marechal E."/>
            <person name="Cagnac O."/>
            <person name="Amato A."/>
        </authorList>
    </citation>
    <scope>NUCLEOTIDE SEQUENCE [LARGE SCALE GENOMIC DNA]</scope>
</reference>
<proteinExistence type="predicted"/>
<dbReference type="Pfam" id="PF00632">
    <property type="entry name" value="HECT"/>
    <property type="match status" value="1"/>
</dbReference>
<evidence type="ECO:0000256" key="6">
    <source>
        <dbReference type="SAM" id="MobiDB-lite"/>
    </source>
</evidence>
<dbReference type="InterPro" id="IPR000569">
    <property type="entry name" value="HECT_dom"/>
</dbReference>
<dbReference type="InterPro" id="IPR044611">
    <property type="entry name" value="E3A/B/C-like"/>
</dbReference>
<evidence type="ECO:0000313" key="10">
    <source>
        <dbReference type="Proteomes" id="UP000241890"/>
    </source>
</evidence>
<evidence type="ECO:0000256" key="7">
    <source>
        <dbReference type="SAM" id="Phobius"/>
    </source>
</evidence>
<gene>
    <name evidence="9" type="ORF">FCC1311_010872</name>
</gene>